<gene>
    <name evidence="2" type="ORF">KQX54_016127</name>
</gene>
<comment type="caution">
    <text evidence="2">The sequence shown here is derived from an EMBL/GenBank/DDBJ whole genome shotgun (WGS) entry which is preliminary data.</text>
</comment>
<dbReference type="PANTHER" id="PTHR47327">
    <property type="entry name" value="FI18240P1-RELATED"/>
    <property type="match status" value="1"/>
</dbReference>
<proteinExistence type="predicted"/>
<dbReference type="InterPro" id="IPR052774">
    <property type="entry name" value="Celegans_DevNeuronal_Protein"/>
</dbReference>
<keyword evidence="3" id="KW-1185">Reference proteome</keyword>
<dbReference type="PANTHER" id="PTHR47327:SF2">
    <property type="entry name" value="FI18240P1-RELATED"/>
    <property type="match status" value="1"/>
</dbReference>
<name>A0AAV7INM0_COTGL</name>
<organism evidence="2 3">
    <name type="scientific">Cotesia glomerata</name>
    <name type="common">Lepidopteran parasitic wasp</name>
    <name type="synonym">Apanteles glomeratus</name>
    <dbReference type="NCBI Taxonomy" id="32391"/>
    <lineage>
        <taxon>Eukaryota</taxon>
        <taxon>Metazoa</taxon>
        <taxon>Ecdysozoa</taxon>
        <taxon>Arthropoda</taxon>
        <taxon>Hexapoda</taxon>
        <taxon>Insecta</taxon>
        <taxon>Pterygota</taxon>
        <taxon>Neoptera</taxon>
        <taxon>Endopterygota</taxon>
        <taxon>Hymenoptera</taxon>
        <taxon>Apocrita</taxon>
        <taxon>Ichneumonoidea</taxon>
        <taxon>Braconidae</taxon>
        <taxon>Microgastrinae</taxon>
        <taxon>Cotesia</taxon>
    </lineage>
</organism>
<dbReference type="Proteomes" id="UP000826195">
    <property type="component" value="Unassembled WGS sequence"/>
</dbReference>
<dbReference type="Gene3D" id="3.50.4.10">
    <property type="entry name" value="Hepatocyte Growth Factor"/>
    <property type="match status" value="1"/>
</dbReference>
<evidence type="ECO:0000256" key="1">
    <source>
        <dbReference type="SAM" id="MobiDB-lite"/>
    </source>
</evidence>
<dbReference type="EMBL" id="JAHXZJ010001119">
    <property type="protein sequence ID" value="KAH0555218.1"/>
    <property type="molecule type" value="Genomic_DNA"/>
</dbReference>
<dbReference type="GO" id="GO:0009653">
    <property type="term" value="P:anatomical structure morphogenesis"/>
    <property type="evidence" value="ECO:0007669"/>
    <property type="project" value="TreeGrafter"/>
</dbReference>
<dbReference type="AlphaFoldDB" id="A0AAV7INM0"/>
<feature type="region of interest" description="Disordered" evidence="1">
    <location>
        <begin position="181"/>
        <end position="200"/>
    </location>
</feature>
<evidence type="ECO:0000313" key="2">
    <source>
        <dbReference type="EMBL" id="KAH0555218.1"/>
    </source>
</evidence>
<protein>
    <submittedName>
        <fullName evidence="2">Uncharacterized protein</fullName>
    </submittedName>
</protein>
<reference evidence="2 3" key="1">
    <citation type="journal article" date="2021" name="J. Hered.">
        <title>A chromosome-level genome assembly of the parasitoid wasp, Cotesia glomerata (Hymenoptera: Braconidae).</title>
        <authorList>
            <person name="Pinto B.J."/>
            <person name="Weis J.J."/>
            <person name="Gamble T."/>
            <person name="Ode P.J."/>
            <person name="Paul R."/>
            <person name="Zaspel J.M."/>
        </authorList>
    </citation>
    <scope>NUCLEOTIDE SEQUENCE [LARGE SCALE GENOMIC DNA]</scope>
    <source>
        <strain evidence="2">CgM1</strain>
    </source>
</reference>
<evidence type="ECO:0000313" key="3">
    <source>
        <dbReference type="Proteomes" id="UP000826195"/>
    </source>
</evidence>
<sequence length="252" mass="28380">MLGIKASSIAYEGEGRDEVTLARFFAYGRLLQSLQSTLIGENDVRLMLNRAIQTPIRASRLYLSNIKVTLNIGYIRHRDLNPYKYHKLNLTARELITRDLLWHFKNLKCALTQSQFPVFTIYAQKSCLAVKPCERAWCIDRVQGHRLQGHTKRTTSASSRQHCLELCLGERDFLCRCGSPTSTTDAAGASGCKSDTGGGGRVRTRVTLLEKRLQAHHCGKSSGWLVPGTWYGKFLPRIQIVLLPENNEAKES</sequence>
<accession>A0AAV7INM0</accession>